<evidence type="ECO:0008006" key="6">
    <source>
        <dbReference type="Google" id="ProtNLM"/>
    </source>
</evidence>
<feature type="non-terminal residue" evidence="4">
    <location>
        <position position="355"/>
    </location>
</feature>
<name>A0A7J8MT37_9ROSI</name>
<comment type="caution">
    <text evidence="4">The sequence shown here is derived from an EMBL/GenBank/DDBJ whole genome shotgun (WGS) entry which is preliminary data.</text>
</comment>
<dbReference type="AlphaFoldDB" id="A0A7J8MT37"/>
<feature type="region of interest" description="Disordered" evidence="3">
    <location>
        <begin position="1"/>
        <end position="39"/>
    </location>
</feature>
<comment type="subcellular location">
    <subcellularLocation>
        <location evidence="1">Nucleus</location>
    </subcellularLocation>
</comment>
<evidence type="ECO:0000256" key="2">
    <source>
        <dbReference type="ARBA" id="ARBA00023242"/>
    </source>
</evidence>
<feature type="compositionally biased region" description="Polar residues" evidence="3">
    <location>
        <begin position="321"/>
        <end position="330"/>
    </location>
</feature>
<protein>
    <recommendedName>
        <fullName evidence="6">Transcriptional corepressor LEUNIG</fullName>
    </recommendedName>
</protein>
<feature type="region of interest" description="Disordered" evidence="3">
    <location>
        <begin position="305"/>
        <end position="355"/>
    </location>
</feature>
<gene>
    <name evidence="4" type="ORF">Golob_005387</name>
</gene>
<dbReference type="Proteomes" id="UP000593572">
    <property type="component" value="Unassembled WGS sequence"/>
</dbReference>
<accession>A0A7J8MT37</accession>
<dbReference type="PANTHER" id="PTHR45093">
    <property type="entry name" value="TRANSCRIPTION ACTIVATOR MSS11"/>
    <property type="match status" value="1"/>
</dbReference>
<evidence type="ECO:0000256" key="3">
    <source>
        <dbReference type="SAM" id="MobiDB-lite"/>
    </source>
</evidence>
<feature type="compositionally biased region" description="Low complexity" evidence="3">
    <location>
        <begin position="305"/>
        <end position="320"/>
    </location>
</feature>
<feature type="non-terminal residue" evidence="4">
    <location>
        <position position="1"/>
    </location>
</feature>
<evidence type="ECO:0000313" key="5">
    <source>
        <dbReference type="Proteomes" id="UP000593572"/>
    </source>
</evidence>
<keyword evidence="2" id="KW-0539">Nucleus</keyword>
<proteinExistence type="predicted"/>
<evidence type="ECO:0000313" key="4">
    <source>
        <dbReference type="EMBL" id="MBA0567853.1"/>
    </source>
</evidence>
<dbReference type="GO" id="GO:0005634">
    <property type="term" value="C:nucleus"/>
    <property type="evidence" value="ECO:0007669"/>
    <property type="project" value="UniProtKB-SubCell"/>
</dbReference>
<evidence type="ECO:0000256" key="1">
    <source>
        <dbReference type="ARBA" id="ARBA00004123"/>
    </source>
</evidence>
<sequence>QQQPQQQSPQQPQQPQQRRDGSHLLNGSTNGLVGNDSLMRQPAGTANAMATKMYEERLKLPLQRDSLDDAAMKQRYGENVGQLLDPNHASILKPAAATSQPSGQVLHGTAGGMSPQVQARSQQLPGTTPDIKSEINPVLNPRATCPDGSLIGIPGSNQGGNNLTLKGWPLTGLDQLRSGILQQQKPFIQAPQPFHQLQMLTPQHQQQLMLAQQTLTSPAGSDENRRLRMLLNNNRTMGLSNSAGDVVPNVSPLQAGSPLMHRGDADVLMKVLLSVRSLFFILFLLKGNFSFPFVKLAQLQQQQQQQQQNSSSQHALLNQQPQTSNPSLLQQDKVGGGGSVTVDGSMSNSFRGNDQ</sequence>
<feature type="compositionally biased region" description="Low complexity" evidence="3">
    <location>
        <begin position="1"/>
        <end position="16"/>
    </location>
</feature>
<dbReference type="EMBL" id="JABEZX010000010">
    <property type="protein sequence ID" value="MBA0567853.1"/>
    <property type="molecule type" value="Genomic_DNA"/>
</dbReference>
<dbReference type="PANTHER" id="PTHR45093:SF2">
    <property type="entry name" value="LISH DOMAIN-CONTAINING PROTEIN"/>
    <property type="match status" value="1"/>
</dbReference>
<keyword evidence="5" id="KW-1185">Reference proteome</keyword>
<organism evidence="4 5">
    <name type="scientific">Gossypium lobatum</name>
    <dbReference type="NCBI Taxonomy" id="34289"/>
    <lineage>
        <taxon>Eukaryota</taxon>
        <taxon>Viridiplantae</taxon>
        <taxon>Streptophyta</taxon>
        <taxon>Embryophyta</taxon>
        <taxon>Tracheophyta</taxon>
        <taxon>Spermatophyta</taxon>
        <taxon>Magnoliopsida</taxon>
        <taxon>eudicotyledons</taxon>
        <taxon>Gunneridae</taxon>
        <taxon>Pentapetalae</taxon>
        <taxon>rosids</taxon>
        <taxon>malvids</taxon>
        <taxon>Malvales</taxon>
        <taxon>Malvaceae</taxon>
        <taxon>Malvoideae</taxon>
        <taxon>Gossypium</taxon>
    </lineage>
</organism>
<reference evidence="4 5" key="1">
    <citation type="journal article" date="2019" name="Genome Biol. Evol.">
        <title>Insights into the evolution of the New World diploid cottons (Gossypium, subgenus Houzingenia) based on genome sequencing.</title>
        <authorList>
            <person name="Grover C.E."/>
            <person name="Arick M.A. 2nd"/>
            <person name="Thrash A."/>
            <person name="Conover J.L."/>
            <person name="Sanders W.S."/>
            <person name="Peterson D.G."/>
            <person name="Frelichowski J.E."/>
            <person name="Scheffler J.A."/>
            <person name="Scheffler B.E."/>
            <person name="Wendel J.F."/>
        </authorList>
    </citation>
    <scope>NUCLEOTIDE SEQUENCE [LARGE SCALE GENOMIC DNA]</scope>
    <source>
        <strain evidence="4">157</strain>
        <tissue evidence="4">Leaf</tissue>
    </source>
</reference>